<evidence type="ECO:0000259" key="7">
    <source>
        <dbReference type="Pfam" id="PF09864"/>
    </source>
</evidence>
<dbReference type="SUPFAM" id="SSF141488">
    <property type="entry name" value="YdhA-like"/>
    <property type="match status" value="1"/>
</dbReference>
<sequence length="282" mass="29374">MAKHRVTAAALGLAAFALAACGRGGEQQAKAPEAPPAKAAPVTTYVCDDGRTVRASYPDTETAIVEIDGRSRTLRIAISASGARYTGDGFQWWTKGMDQAQLSPLAAGEDIATAPGVNCRAPEAAAAADEPVSPPAPGSPGGLPDDRTPISEAPFTPESAQGAGNVVQTYFALIGAGKYADAWKLWSDGGKASGMTAEAFAASFDRYASYNAQIGAPGRIEGAAGSLYVEVPVVIYGRLKTGEEVHMNGPVRLRRVNDVPGSTEEQRRWHIAETAFKPSPKS</sequence>
<evidence type="ECO:0000256" key="3">
    <source>
        <dbReference type="ARBA" id="ARBA00023139"/>
    </source>
</evidence>
<evidence type="ECO:0000256" key="5">
    <source>
        <dbReference type="SAM" id="MobiDB-lite"/>
    </source>
</evidence>
<evidence type="ECO:0000313" key="8">
    <source>
        <dbReference type="EMBL" id="MET3526961.1"/>
    </source>
</evidence>
<gene>
    <name evidence="8" type="ORF">ABID41_002056</name>
</gene>
<keyword evidence="2" id="KW-0472">Membrane</keyword>
<evidence type="ECO:0000256" key="6">
    <source>
        <dbReference type="SAM" id="SignalP"/>
    </source>
</evidence>
<dbReference type="Proteomes" id="UP001549110">
    <property type="component" value="Unassembled WGS sequence"/>
</dbReference>
<evidence type="ECO:0000256" key="4">
    <source>
        <dbReference type="ARBA" id="ARBA00023288"/>
    </source>
</evidence>
<reference evidence="8 9" key="1">
    <citation type="submission" date="2024-06" db="EMBL/GenBank/DDBJ databases">
        <title>Genomic Encyclopedia of Type Strains, Phase IV (KMG-IV): sequencing the most valuable type-strain genomes for metagenomic binning, comparative biology and taxonomic classification.</title>
        <authorList>
            <person name="Goeker M."/>
        </authorList>
    </citation>
    <scope>NUCLEOTIDE SEQUENCE [LARGE SCALE GENOMIC DNA]</scope>
    <source>
        <strain evidence="8 9">DSM 17809</strain>
    </source>
</reference>
<evidence type="ECO:0000256" key="2">
    <source>
        <dbReference type="ARBA" id="ARBA00023136"/>
    </source>
</evidence>
<dbReference type="InterPro" id="IPR036328">
    <property type="entry name" value="MliC_sf"/>
</dbReference>
<feature type="compositionally biased region" description="Low complexity" evidence="5">
    <location>
        <begin position="122"/>
        <end position="131"/>
    </location>
</feature>
<dbReference type="PROSITE" id="PS51257">
    <property type="entry name" value="PROKAR_LIPOPROTEIN"/>
    <property type="match status" value="1"/>
</dbReference>
<dbReference type="Pfam" id="PF09864">
    <property type="entry name" value="MliC"/>
    <property type="match status" value="1"/>
</dbReference>
<comment type="caution">
    <text evidence="8">The sequence shown here is derived from an EMBL/GenBank/DDBJ whole genome shotgun (WGS) entry which is preliminary data.</text>
</comment>
<evidence type="ECO:0000256" key="1">
    <source>
        <dbReference type="ARBA" id="ARBA00022729"/>
    </source>
</evidence>
<keyword evidence="4" id="KW-0449">Lipoprotein</keyword>
<feature type="chain" id="PRO_5047536854" evidence="6">
    <location>
        <begin position="20"/>
        <end position="282"/>
    </location>
</feature>
<feature type="signal peptide" evidence="6">
    <location>
        <begin position="1"/>
        <end position="19"/>
    </location>
</feature>
<dbReference type="Gene3D" id="2.40.128.200">
    <property type="match status" value="1"/>
</dbReference>
<proteinExistence type="predicted"/>
<feature type="region of interest" description="Disordered" evidence="5">
    <location>
        <begin position="122"/>
        <end position="160"/>
    </location>
</feature>
<organism evidence="8 9">
    <name type="scientific">Phenylobacterium koreense</name>
    <dbReference type="NCBI Taxonomy" id="266125"/>
    <lineage>
        <taxon>Bacteria</taxon>
        <taxon>Pseudomonadati</taxon>
        <taxon>Pseudomonadota</taxon>
        <taxon>Alphaproteobacteria</taxon>
        <taxon>Caulobacterales</taxon>
        <taxon>Caulobacteraceae</taxon>
        <taxon>Phenylobacterium</taxon>
    </lineage>
</organism>
<keyword evidence="9" id="KW-1185">Reference proteome</keyword>
<dbReference type="InterPro" id="IPR018660">
    <property type="entry name" value="MliC"/>
</dbReference>
<keyword evidence="3" id="KW-0564">Palmitate</keyword>
<dbReference type="EMBL" id="JBEPLU010000001">
    <property type="protein sequence ID" value="MET3526961.1"/>
    <property type="molecule type" value="Genomic_DNA"/>
</dbReference>
<keyword evidence="1 6" id="KW-0732">Signal</keyword>
<name>A0ABV2EKU9_9CAUL</name>
<accession>A0ABV2EKU9</accession>
<evidence type="ECO:0000313" key="9">
    <source>
        <dbReference type="Proteomes" id="UP001549110"/>
    </source>
</evidence>
<protein>
    <submittedName>
        <fullName evidence="8">Membrane-bound inhibitor of C-type lysozyme</fullName>
    </submittedName>
</protein>
<feature type="domain" description="C-type lysozyme inhibitor" evidence="7">
    <location>
        <begin position="45"/>
        <end position="103"/>
    </location>
</feature>
<dbReference type="RefSeq" id="WP_354297538.1">
    <property type="nucleotide sequence ID" value="NZ_JBEPLU010000001.1"/>
</dbReference>